<dbReference type="AlphaFoldDB" id="A0A8X6J092"/>
<organism evidence="1 2">
    <name type="scientific">Trichonephila clavata</name>
    <name type="common">Joro spider</name>
    <name type="synonym">Nephila clavata</name>
    <dbReference type="NCBI Taxonomy" id="2740835"/>
    <lineage>
        <taxon>Eukaryota</taxon>
        <taxon>Metazoa</taxon>
        <taxon>Ecdysozoa</taxon>
        <taxon>Arthropoda</taxon>
        <taxon>Chelicerata</taxon>
        <taxon>Arachnida</taxon>
        <taxon>Araneae</taxon>
        <taxon>Araneomorphae</taxon>
        <taxon>Entelegynae</taxon>
        <taxon>Araneoidea</taxon>
        <taxon>Nephilidae</taxon>
        <taxon>Trichonephila</taxon>
    </lineage>
</organism>
<protein>
    <submittedName>
        <fullName evidence="1">Uncharacterized protein</fullName>
    </submittedName>
</protein>
<evidence type="ECO:0000313" key="2">
    <source>
        <dbReference type="Proteomes" id="UP000887116"/>
    </source>
</evidence>
<keyword evidence="2" id="KW-1185">Reference proteome</keyword>
<comment type="caution">
    <text evidence="1">The sequence shown here is derived from an EMBL/GenBank/DDBJ whole genome shotgun (WGS) entry which is preliminary data.</text>
</comment>
<reference evidence="1" key="1">
    <citation type="submission" date="2020-07" db="EMBL/GenBank/DDBJ databases">
        <title>Multicomponent nature underlies the extraordinary mechanical properties of spider dragline silk.</title>
        <authorList>
            <person name="Kono N."/>
            <person name="Nakamura H."/>
            <person name="Mori M."/>
            <person name="Yoshida Y."/>
            <person name="Ohtoshi R."/>
            <person name="Malay A.D."/>
            <person name="Moran D.A.P."/>
            <person name="Tomita M."/>
            <person name="Numata K."/>
            <person name="Arakawa K."/>
        </authorList>
    </citation>
    <scope>NUCLEOTIDE SEQUENCE</scope>
</reference>
<dbReference type="EMBL" id="BMAO01007228">
    <property type="protein sequence ID" value="GFR14565.1"/>
    <property type="molecule type" value="Genomic_DNA"/>
</dbReference>
<evidence type="ECO:0000313" key="1">
    <source>
        <dbReference type="EMBL" id="GFR14565.1"/>
    </source>
</evidence>
<proteinExistence type="predicted"/>
<sequence length="80" mass="8675">MGNVTAVVAPIKIGGTQYVAVLSVHCSSVYKTYDGHPLKSLESTPENAKQNQKLYIIVSVTTRHASSKDITSEFCVMPYA</sequence>
<dbReference type="Proteomes" id="UP000887116">
    <property type="component" value="Unassembled WGS sequence"/>
</dbReference>
<accession>A0A8X6J092</accession>
<gene>
    <name evidence="1" type="ORF">TNCT_714931</name>
</gene>
<name>A0A8X6J092_TRICU</name>